<organism evidence="2 3">
    <name type="scientific">Datura stramonium</name>
    <name type="common">Jimsonweed</name>
    <name type="synonym">Common thornapple</name>
    <dbReference type="NCBI Taxonomy" id="4076"/>
    <lineage>
        <taxon>Eukaryota</taxon>
        <taxon>Viridiplantae</taxon>
        <taxon>Streptophyta</taxon>
        <taxon>Embryophyta</taxon>
        <taxon>Tracheophyta</taxon>
        <taxon>Spermatophyta</taxon>
        <taxon>Magnoliopsida</taxon>
        <taxon>eudicotyledons</taxon>
        <taxon>Gunneridae</taxon>
        <taxon>Pentapetalae</taxon>
        <taxon>asterids</taxon>
        <taxon>lamiids</taxon>
        <taxon>Solanales</taxon>
        <taxon>Solanaceae</taxon>
        <taxon>Solanoideae</taxon>
        <taxon>Datureae</taxon>
        <taxon>Datura</taxon>
    </lineage>
</organism>
<keyword evidence="1" id="KW-0472">Membrane</keyword>
<proteinExistence type="predicted"/>
<dbReference type="EMBL" id="JACEIK010004956">
    <property type="protein sequence ID" value="MCD9646916.1"/>
    <property type="molecule type" value="Genomic_DNA"/>
</dbReference>
<protein>
    <submittedName>
        <fullName evidence="2">Uncharacterized protein</fullName>
    </submittedName>
</protein>
<accession>A0ABS8VI10</accession>
<reference evidence="2 3" key="1">
    <citation type="journal article" date="2021" name="BMC Genomics">
        <title>Datura genome reveals duplications of psychoactive alkaloid biosynthetic genes and high mutation rate following tissue culture.</title>
        <authorList>
            <person name="Rajewski A."/>
            <person name="Carter-House D."/>
            <person name="Stajich J."/>
            <person name="Litt A."/>
        </authorList>
    </citation>
    <scope>NUCLEOTIDE SEQUENCE [LARGE SCALE GENOMIC DNA]</scope>
    <source>
        <strain evidence="2">AR-01</strain>
    </source>
</reference>
<name>A0ABS8VI10_DATST</name>
<keyword evidence="1" id="KW-0812">Transmembrane</keyword>
<comment type="caution">
    <text evidence="2">The sequence shown here is derived from an EMBL/GenBank/DDBJ whole genome shotgun (WGS) entry which is preliminary data.</text>
</comment>
<dbReference type="Proteomes" id="UP000823775">
    <property type="component" value="Unassembled WGS sequence"/>
</dbReference>
<keyword evidence="3" id="KW-1185">Reference proteome</keyword>
<evidence type="ECO:0000256" key="1">
    <source>
        <dbReference type="SAM" id="Phobius"/>
    </source>
</evidence>
<sequence length="89" mass="9835">GSHLKARNNYSISKGMEIAVTSVTSRDGNRRHDSLTFAPAFCKCRCAARKCFSRIKYCSLNGFALVFAVCICRLVVHKSDSSNILTPYA</sequence>
<evidence type="ECO:0000313" key="2">
    <source>
        <dbReference type="EMBL" id="MCD9646916.1"/>
    </source>
</evidence>
<evidence type="ECO:0000313" key="3">
    <source>
        <dbReference type="Proteomes" id="UP000823775"/>
    </source>
</evidence>
<feature type="transmembrane region" description="Helical" evidence="1">
    <location>
        <begin position="57"/>
        <end position="76"/>
    </location>
</feature>
<keyword evidence="1" id="KW-1133">Transmembrane helix</keyword>
<feature type="non-terminal residue" evidence="2">
    <location>
        <position position="1"/>
    </location>
</feature>
<feature type="non-terminal residue" evidence="2">
    <location>
        <position position="89"/>
    </location>
</feature>
<gene>
    <name evidence="2" type="ORF">HAX54_037167</name>
</gene>